<comment type="caution">
    <text evidence="3">The sequence shown here is derived from an EMBL/GenBank/DDBJ whole genome shotgun (WGS) entry which is preliminary data.</text>
</comment>
<feature type="region of interest" description="Disordered" evidence="2">
    <location>
        <begin position="601"/>
        <end position="635"/>
    </location>
</feature>
<reference evidence="3 4" key="1">
    <citation type="journal article" date="2015" name="Mol. Biochem. Parasitol.">
        <title>Identification of polymorphic genes for use in assemblage B genotyping assays through comparative genomics of multiple assemblage B Giardia duodenalis isolates.</title>
        <authorList>
            <person name="Wielinga C."/>
            <person name="Thompson R.C."/>
            <person name="Monis P."/>
            <person name="Ryan U."/>
        </authorList>
    </citation>
    <scope>NUCLEOTIDE SEQUENCE [LARGE SCALE GENOMIC DNA]</scope>
    <source>
        <strain evidence="3 4">BAH15c1</strain>
    </source>
</reference>
<feature type="region of interest" description="Disordered" evidence="2">
    <location>
        <begin position="141"/>
        <end position="161"/>
    </location>
</feature>
<feature type="compositionally biased region" description="Polar residues" evidence="2">
    <location>
        <begin position="602"/>
        <end position="612"/>
    </location>
</feature>
<feature type="coiled-coil region" evidence="1">
    <location>
        <begin position="472"/>
        <end position="499"/>
    </location>
</feature>
<dbReference type="OrthoDB" id="10257595at2759"/>
<evidence type="ECO:0000313" key="4">
    <source>
        <dbReference type="Proteomes" id="UP000070089"/>
    </source>
</evidence>
<dbReference type="Proteomes" id="UP000070089">
    <property type="component" value="Unassembled WGS sequence"/>
</dbReference>
<accession>A0A132NN58</accession>
<protein>
    <submittedName>
        <fullName evidence="3">Chromosome segregation protein SMC/ coiled-coil protein</fullName>
    </submittedName>
</protein>
<proteinExistence type="predicted"/>
<evidence type="ECO:0000256" key="1">
    <source>
        <dbReference type="SAM" id="Coils"/>
    </source>
</evidence>
<keyword evidence="1" id="KW-0175">Coiled coil</keyword>
<organism evidence="3 4">
    <name type="scientific">Giardia duodenalis assemblage B</name>
    <dbReference type="NCBI Taxonomy" id="1394984"/>
    <lineage>
        <taxon>Eukaryota</taxon>
        <taxon>Metamonada</taxon>
        <taxon>Diplomonadida</taxon>
        <taxon>Hexamitidae</taxon>
        <taxon>Giardiinae</taxon>
        <taxon>Giardia</taxon>
    </lineage>
</organism>
<gene>
    <name evidence="3" type="ORF">QR46_4562</name>
</gene>
<feature type="coiled-coil region" evidence="1">
    <location>
        <begin position="750"/>
        <end position="836"/>
    </location>
</feature>
<sequence length="967" mass="108638">MSGRADVITAVREVSGGGDFDMTSPTCTDISPVIHPPSFPAVTHGYYTPSTMNYGTPSRQDTDGLSELQQSGRVIQPVRFPSHNTAKPTSQLSGSALCGAIEVDELSSTSQDVTALSNVSNKRVAAATSGAGRPNRFAHLTANSSGRSFTRPPQIKPDPVPQQDFDLSQSISMSMTSELSRLEVTEDDEQQLRRQGVSIDSIQQTLDFTYPDATDAQKIRKLLQLLANSTIANNRLQAEKDELVQILRTKDNDSEQATINYHAERAKLFEGRVRAAEEKLAQTEQELLEYKRELRAKNQELSSTLAKLNEATTDKELERELEHEKAHSALLQDERDKYSAEVQYLRKYVDELEDTLAATKSNLLEAQTDLREMFAKLSTQESNQLKQKISELEEQISELGTQLKEAANQPRETHSSEYAPPSLQASQHIEAMHLTYQQQVLDKQMEIIALQTQLQQMTTELDEQAQFQATLVEQHHAEKTALEAENRALNDKMSALTRSKTGLSLHVHTDSTRPKIQMETIEETIYSESDATNVAASIVSTPSQFKNINPTPSEVKHTNKNENFLEQENQHLRQENDKLKNDKIKLKNALKQIKQLQREYEASQNMVSQDTTSGEEDNGSKRSSLGSNTEDAVMVPGTMIPRPTELLRNKISLLKTDLASANDEIAGLKKQLIDKEEARLRVEVEKNVLSERIEENERRMIELQRDLARSELEKTHSDATNVHKAKSETADKGTSTDSLSIHDNAPSKMLMELDAQCVALKEQLEEEKQSASTLQEKLRSLEKEKDQLLENLQERDRSLVEAETTNNKVEELTAQVTDLKSKLEAAERQNRSYNSLLVTMHSANSANTDKLRLIESREQVELARRDEMISMLRNEILVHQSEIGLLKEELYLRDEETRRLMKKNIALEAGYFGVNSNQSYCDTAAGSLAATTDTISSYPIVDTALRSTSRQIRSQLNTTIESGLHNF</sequence>
<dbReference type="AlphaFoldDB" id="A0A132NN58"/>
<evidence type="ECO:0000313" key="3">
    <source>
        <dbReference type="EMBL" id="KWX11476.1"/>
    </source>
</evidence>
<name>A0A132NN58_GIAIN</name>
<feature type="compositionally biased region" description="Polar residues" evidence="2">
    <location>
        <begin position="621"/>
        <end position="630"/>
    </location>
</feature>
<feature type="coiled-coil region" evidence="1">
    <location>
        <begin position="219"/>
        <end position="409"/>
    </location>
</feature>
<dbReference type="EMBL" id="JXTI01000183">
    <property type="protein sequence ID" value="KWX11476.1"/>
    <property type="molecule type" value="Genomic_DNA"/>
</dbReference>
<feature type="region of interest" description="Disordered" evidence="2">
    <location>
        <begin position="712"/>
        <end position="739"/>
    </location>
</feature>
<evidence type="ECO:0000256" key="2">
    <source>
        <dbReference type="SAM" id="MobiDB-lite"/>
    </source>
</evidence>
<dbReference type="VEuPathDB" id="GiardiaDB:QR46_4562"/>